<dbReference type="WBParaSite" id="HDID_0000242401-mRNA-1">
    <property type="protein sequence ID" value="HDID_0000242401-mRNA-1"/>
    <property type="gene ID" value="HDID_0000242401"/>
</dbReference>
<name>A0A0R3SCT7_HYMDI</name>
<dbReference type="OrthoDB" id="6284695at2759"/>
<protein>
    <submittedName>
        <fullName evidence="2 4">Uncharacterized protein</fullName>
    </submittedName>
</protein>
<dbReference type="Proteomes" id="UP000274504">
    <property type="component" value="Unassembled WGS sequence"/>
</dbReference>
<evidence type="ECO:0000313" key="4">
    <source>
        <dbReference type="WBParaSite" id="HDID_0000242401-mRNA-1"/>
    </source>
</evidence>
<dbReference type="AlphaFoldDB" id="A0A0R3SCT7"/>
<evidence type="ECO:0000256" key="1">
    <source>
        <dbReference type="SAM" id="MobiDB-lite"/>
    </source>
</evidence>
<evidence type="ECO:0000313" key="3">
    <source>
        <dbReference type="Proteomes" id="UP000274504"/>
    </source>
</evidence>
<feature type="region of interest" description="Disordered" evidence="1">
    <location>
        <begin position="1"/>
        <end position="33"/>
    </location>
</feature>
<gene>
    <name evidence="2" type="ORF">HDID_LOCUS2425</name>
</gene>
<dbReference type="EMBL" id="UYSG01000590">
    <property type="protein sequence ID" value="VDL19886.1"/>
    <property type="molecule type" value="Genomic_DNA"/>
</dbReference>
<reference evidence="4" key="1">
    <citation type="submission" date="2017-02" db="UniProtKB">
        <authorList>
            <consortium name="WormBaseParasite"/>
        </authorList>
    </citation>
    <scope>IDENTIFICATION</scope>
</reference>
<proteinExistence type="predicted"/>
<sequence length="119" mass="12678">MSTKTTSTFLQSPTPLSPQTAQSSDQQQNAARLHSITTVRPSSTTNIFHSISSIHRSASALPVSLLDLDVASSAGLQVSIDCCKSCLVHQQIRTAHLVDAYSPDPDPDRAHTTPIQIAA</sequence>
<evidence type="ECO:0000313" key="2">
    <source>
        <dbReference type="EMBL" id="VDL19886.1"/>
    </source>
</evidence>
<reference evidence="2 3" key="2">
    <citation type="submission" date="2018-11" db="EMBL/GenBank/DDBJ databases">
        <authorList>
            <consortium name="Pathogen Informatics"/>
        </authorList>
    </citation>
    <scope>NUCLEOTIDE SEQUENCE [LARGE SCALE GENOMIC DNA]</scope>
</reference>
<feature type="region of interest" description="Disordered" evidence="1">
    <location>
        <begin position="100"/>
        <end position="119"/>
    </location>
</feature>
<accession>A0A0R3SCT7</accession>
<organism evidence="4">
    <name type="scientific">Hymenolepis diminuta</name>
    <name type="common">Rat tapeworm</name>
    <dbReference type="NCBI Taxonomy" id="6216"/>
    <lineage>
        <taxon>Eukaryota</taxon>
        <taxon>Metazoa</taxon>
        <taxon>Spiralia</taxon>
        <taxon>Lophotrochozoa</taxon>
        <taxon>Platyhelminthes</taxon>
        <taxon>Cestoda</taxon>
        <taxon>Eucestoda</taxon>
        <taxon>Cyclophyllidea</taxon>
        <taxon>Hymenolepididae</taxon>
        <taxon>Hymenolepis</taxon>
    </lineage>
</organism>